<dbReference type="Gene3D" id="3.30.360.10">
    <property type="entry name" value="Dihydrodipicolinate Reductase, domain 2"/>
    <property type="match status" value="1"/>
</dbReference>
<dbReference type="InterPro" id="IPR000683">
    <property type="entry name" value="Gfo/Idh/MocA-like_OxRdtase_N"/>
</dbReference>
<dbReference type="PANTHER" id="PTHR43818:SF10">
    <property type="entry name" value="NADH-DEPENDENT DEHYDROGENASE-RELATED"/>
    <property type="match status" value="1"/>
</dbReference>
<dbReference type="InterPro" id="IPR043906">
    <property type="entry name" value="Gfo/Idh/MocA_OxRdtase_bact_C"/>
</dbReference>
<evidence type="ECO:0000313" key="4">
    <source>
        <dbReference type="Proteomes" id="UP000318741"/>
    </source>
</evidence>
<dbReference type="Pfam" id="PF19051">
    <property type="entry name" value="GFO_IDH_MocA_C2"/>
    <property type="match status" value="1"/>
</dbReference>
<accession>A0A517PAT8</accession>
<dbReference type="SUPFAM" id="SSF51735">
    <property type="entry name" value="NAD(P)-binding Rossmann-fold domains"/>
    <property type="match status" value="1"/>
</dbReference>
<dbReference type="GO" id="GO:0050112">
    <property type="term" value="F:inositol 2-dehydrogenase (NAD+) activity"/>
    <property type="evidence" value="ECO:0007669"/>
    <property type="project" value="UniProtKB-EC"/>
</dbReference>
<gene>
    <name evidence="3" type="primary">iolG_7</name>
    <name evidence="3" type="ORF">CA12_25990</name>
</gene>
<reference evidence="3 4" key="1">
    <citation type="submission" date="2019-02" db="EMBL/GenBank/DDBJ databases">
        <title>Deep-cultivation of Planctomycetes and their phenomic and genomic characterization uncovers novel biology.</title>
        <authorList>
            <person name="Wiegand S."/>
            <person name="Jogler M."/>
            <person name="Boedeker C."/>
            <person name="Pinto D."/>
            <person name="Vollmers J."/>
            <person name="Rivas-Marin E."/>
            <person name="Kohn T."/>
            <person name="Peeters S.H."/>
            <person name="Heuer A."/>
            <person name="Rast P."/>
            <person name="Oberbeckmann S."/>
            <person name="Bunk B."/>
            <person name="Jeske O."/>
            <person name="Meyerdierks A."/>
            <person name="Storesund J.E."/>
            <person name="Kallscheuer N."/>
            <person name="Luecker S."/>
            <person name="Lage O.M."/>
            <person name="Pohl T."/>
            <person name="Merkel B.J."/>
            <person name="Hornburger P."/>
            <person name="Mueller R.-W."/>
            <person name="Bruemmer F."/>
            <person name="Labrenz M."/>
            <person name="Spormann A.M."/>
            <person name="Op den Camp H."/>
            <person name="Overmann J."/>
            <person name="Amann R."/>
            <person name="Jetten M.S.M."/>
            <person name="Mascher T."/>
            <person name="Medema M.H."/>
            <person name="Devos D.P."/>
            <person name="Kaster A.-K."/>
            <person name="Ovreas L."/>
            <person name="Rohde M."/>
            <person name="Galperin M.Y."/>
            <person name="Jogler C."/>
        </authorList>
    </citation>
    <scope>NUCLEOTIDE SEQUENCE [LARGE SCALE GENOMIC DNA]</scope>
    <source>
        <strain evidence="3 4">CA12</strain>
    </source>
</reference>
<dbReference type="PANTHER" id="PTHR43818">
    <property type="entry name" value="BCDNA.GH03377"/>
    <property type="match status" value="1"/>
</dbReference>
<dbReference type="NCBIfam" id="TIGR01409">
    <property type="entry name" value="TAT_signal_seq"/>
    <property type="match status" value="1"/>
</dbReference>
<feature type="domain" description="Gfo/Idh/MocA-like oxidoreductase bacterial type C-terminal" evidence="2">
    <location>
        <begin position="218"/>
        <end position="276"/>
    </location>
</feature>
<name>A0A517PAT8_9PLAN</name>
<sequence>MATRSNRRDFLTTTAAGAASASAVWHAVGPSPAWARQATADSPMQRINFASIGVDGKGSSDSKDAADKAQTVALCDVDDRKLRKSKARLSEFAPDAKTYADFREMFSEMGDKIDAVTVSTPDHTHAPASVMAMAMGKHCFTQKPLTWSMREARVLRELAAEKGVCTQMGNQGTATDGLREGVEVIRSGALGEIKEVHVWTNRPVWAQGNGLPKTDSGEVKTDKVPPYLSWDLWLGPAPFRPFTENIYHPFQWRGWLDFGTGALGDMACHTANMVVMALALFDADTAVAEHSGIVEGQYPGNSKITFQFAEREGMDGNTVPSMPLYWYDGGNKPDAALLMGEKMVNSGSLVVGTEGSLYSPNDYGAQYTLISKTADKYKGYKPPERTLPRSPGHFQEFVDAIKAGDPKLALSNFDYAARLTETILLGNAALRAGQKVEWDAEKMEFTNLPGEAGAGLVGRDYREGYTIDPKEAVASL</sequence>
<dbReference type="SUPFAM" id="SSF55347">
    <property type="entry name" value="Glyceraldehyde-3-phosphate dehydrogenase-like, C-terminal domain"/>
    <property type="match status" value="1"/>
</dbReference>
<dbReference type="Pfam" id="PF01408">
    <property type="entry name" value="GFO_IDH_MocA"/>
    <property type="match status" value="1"/>
</dbReference>
<dbReference type="EMBL" id="CP036265">
    <property type="protein sequence ID" value="QDT16495.1"/>
    <property type="molecule type" value="Genomic_DNA"/>
</dbReference>
<evidence type="ECO:0000313" key="3">
    <source>
        <dbReference type="EMBL" id="QDT16495.1"/>
    </source>
</evidence>
<dbReference type="GO" id="GO:0000166">
    <property type="term" value="F:nucleotide binding"/>
    <property type="evidence" value="ECO:0007669"/>
    <property type="project" value="InterPro"/>
</dbReference>
<dbReference type="PROSITE" id="PS51318">
    <property type="entry name" value="TAT"/>
    <property type="match status" value="1"/>
</dbReference>
<dbReference type="InterPro" id="IPR019546">
    <property type="entry name" value="TAT_signal_bac_arc"/>
</dbReference>
<protein>
    <submittedName>
        <fullName evidence="3">Inositol 2-dehydrogenase</fullName>
        <ecNumber evidence="3">1.1.1.18</ecNumber>
    </submittedName>
</protein>
<keyword evidence="3" id="KW-0560">Oxidoreductase</keyword>
<dbReference type="InterPro" id="IPR036291">
    <property type="entry name" value="NAD(P)-bd_dom_sf"/>
</dbReference>
<evidence type="ECO:0000259" key="2">
    <source>
        <dbReference type="Pfam" id="PF19051"/>
    </source>
</evidence>
<dbReference type="InterPro" id="IPR050463">
    <property type="entry name" value="Gfo/Idh/MocA_oxidrdct_glycsds"/>
</dbReference>
<dbReference type="RefSeq" id="WP_145359315.1">
    <property type="nucleotide sequence ID" value="NZ_CP036265.1"/>
</dbReference>
<proteinExistence type="predicted"/>
<keyword evidence="4" id="KW-1185">Reference proteome</keyword>
<dbReference type="EC" id="1.1.1.18" evidence="3"/>
<dbReference type="InterPro" id="IPR006311">
    <property type="entry name" value="TAT_signal"/>
</dbReference>
<dbReference type="Proteomes" id="UP000318741">
    <property type="component" value="Chromosome"/>
</dbReference>
<dbReference type="AlphaFoldDB" id="A0A517PAT8"/>
<dbReference type="KEGG" id="acaf:CA12_25990"/>
<feature type="domain" description="Gfo/Idh/MocA-like oxidoreductase N-terminal" evidence="1">
    <location>
        <begin position="63"/>
        <end position="169"/>
    </location>
</feature>
<evidence type="ECO:0000259" key="1">
    <source>
        <dbReference type="Pfam" id="PF01408"/>
    </source>
</evidence>
<dbReference type="Gene3D" id="3.40.50.720">
    <property type="entry name" value="NAD(P)-binding Rossmann-like Domain"/>
    <property type="match status" value="1"/>
</dbReference>
<dbReference type="OrthoDB" id="255433at2"/>
<organism evidence="3 4">
    <name type="scientific">Alienimonas californiensis</name>
    <dbReference type="NCBI Taxonomy" id="2527989"/>
    <lineage>
        <taxon>Bacteria</taxon>
        <taxon>Pseudomonadati</taxon>
        <taxon>Planctomycetota</taxon>
        <taxon>Planctomycetia</taxon>
        <taxon>Planctomycetales</taxon>
        <taxon>Planctomycetaceae</taxon>
        <taxon>Alienimonas</taxon>
    </lineage>
</organism>